<reference evidence="2" key="1">
    <citation type="submission" date="2020-11" db="EMBL/GenBank/DDBJ databases">
        <authorList>
            <person name="Whitehead M."/>
        </authorList>
    </citation>
    <scope>NUCLEOTIDE SEQUENCE</scope>
    <source>
        <strain evidence="2">EGII</strain>
    </source>
</reference>
<proteinExistence type="predicted"/>
<gene>
    <name evidence="2" type="ORF">CCAP1982_LOCUS13587</name>
</gene>
<dbReference type="EMBL" id="CAJHJT010000034">
    <property type="protein sequence ID" value="CAD7005227.1"/>
    <property type="molecule type" value="Genomic_DNA"/>
</dbReference>
<evidence type="ECO:0000256" key="1">
    <source>
        <dbReference type="SAM" id="MobiDB-lite"/>
    </source>
</evidence>
<name>A0A811V5W6_CERCA</name>
<protein>
    <submittedName>
        <fullName evidence="2">(Mediterranean fruit fly) hypothetical protein</fullName>
    </submittedName>
</protein>
<dbReference type="AlphaFoldDB" id="A0A811V5W6"/>
<evidence type="ECO:0000313" key="3">
    <source>
        <dbReference type="Proteomes" id="UP000606786"/>
    </source>
</evidence>
<accession>A0A811V5W6</accession>
<dbReference type="Proteomes" id="UP000606786">
    <property type="component" value="Unassembled WGS sequence"/>
</dbReference>
<comment type="caution">
    <text evidence="2">The sequence shown here is derived from an EMBL/GenBank/DDBJ whole genome shotgun (WGS) entry which is preliminary data.</text>
</comment>
<keyword evidence="3" id="KW-1185">Reference proteome</keyword>
<sequence length="85" mass="9419">MPVRDHRQTSSYLAMYNEVGEPAKNAIVFTNQTAGVLEANGKQTERNSKHDDEEEAATSTLRRAAGKCCDRHLISGKLDQITVPF</sequence>
<feature type="region of interest" description="Disordered" evidence="1">
    <location>
        <begin position="39"/>
        <end position="59"/>
    </location>
</feature>
<organism evidence="2 3">
    <name type="scientific">Ceratitis capitata</name>
    <name type="common">Mediterranean fruit fly</name>
    <name type="synonym">Tephritis capitata</name>
    <dbReference type="NCBI Taxonomy" id="7213"/>
    <lineage>
        <taxon>Eukaryota</taxon>
        <taxon>Metazoa</taxon>
        <taxon>Ecdysozoa</taxon>
        <taxon>Arthropoda</taxon>
        <taxon>Hexapoda</taxon>
        <taxon>Insecta</taxon>
        <taxon>Pterygota</taxon>
        <taxon>Neoptera</taxon>
        <taxon>Endopterygota</taxon>
        <taxon>Diptera</taxon>
        <taxon>Brachycera</taxon>
        <taxon>Muscomorpha</taxon>
        <taxon>Tephritoidea</taxon>
        <taxon>Tephritidae</taxon>
        <taxon>Ceratitis</taxon>
        <taxon>Ceratitis</taxon>
    </lineage>
</organism>
<evidence type="ECO:0000313" key="2">
    <source>
        <dbReference type="EMBL" id="CAD7005227.1"/>
    </source>
</evidence>